<dbReference type="InterPro" id="IPR004919">
    <property type="entry name" value="GmrSD_N"/>
</dbReference>
<dbReference type="EMBL" id="CP045809">
    <property type="protein sequence ID" value="QHN33695.1"/>
    <property type="molecule type" value="Genomic_DNA"/>
</dbReference>
<evidence type="ECO:0000256" key="1">
    <source>
        <dbReference type="SAM" id="MobiDB-lite"/>
    </source>
</evidence>
<organism evidence="3 4">
    <name type="scientific">Gordonia pseudamarae</name>
    <dbReference type="NCBI Taxonomy" id="2831662"/>
    <lineage>
        <taxon>Bacteria</taxon>
        <taxon>Bacillati</taxon>
        <taxon>Actinomycetota</taxon>
        <taxon>Actinomycetes</taxon>
        <taxon>Mycobacteriales</taxon>
        <taxon>Gordoniaceae</taxon>
        <taxon>Gordonia</taxon>
    </lineage>
</organism>
<dbReference type="Proteomes" id="UP001059836">
    <property type="component" value="Chromosome"/>
</dbReference>
<evidence type="ECO:0000259" key="2">
    <source>
        <dbReference type="Pfam" id="PF03235"/>
    </source>
</evidence>
<keyword evidence="4" id="KW-1185">Reference proteome</keyword>
<feature type="region of interest" description="Disordered" evidence="1">
    <location>
        <begin position="650"/>
        <end position="675"/>
    </location>
</feature>
<sequence length="780" mass="86995">MTKLSTLLDEVDAGTVLLPEFQRGYVWNRDQVRGLLRSLYRGYPVGSLLMWETAADRVSVRGGVAGGGIRNLLLDGQQRITSLYGVLRGTQPPFFEGNAEAFLGLHFNVDSEEFAFYQPSRMKGDRTWVDVSALFNSGLGPFFAKFQDQPEKASMYLERLNALTQIRDKDFNIEKVARPSISVDEVVDIFNKVNSGGTKLSRGDLALARICAEWPEARQTMRNHLNLWSKEGYNFTLDWLLRNITGLAVQKSEFSYLEGVKAPEFRASLKGSVDNINLFLDTAAARLGLDHDKVLMGRYAVPVINLLLSKNGGTFADKAQQDKVLYWYINAALWGRFGGSVESMVAKDYENVRQGGIDNLIKKLRLWRGGSLTIKAEDFTGSTQGSRFYPMLYLLTRTAETRDLRSGATLRDSTSNSETHLELHHIFPKALLRGKFDRSEVNAIANFCFVAPDTTAAYSKRAPADYLQEIADDHPGVLESQWIPTDPTLWSVDRYPEFLKARRRLLATAAQEFMKELLNGTLPDTGPIARRDQPAKISDTEDLDDPRTGQIRALIAELTDLGASKPLTDTEINDPDTGVPLAVAEAYWPDGLQPGIGEPLVLELDPEDADLPRLAALGYKVFTSIDSLRDFGQKDLNRGQDEHTVELYVERDGRHRAPDPDPDGEPGDVAAVDRASGQGDPLEFEFTEAMIGICERSRKEVRYNPTQLRAMIAELGGVAAAHQILQKPTVTDGFSVLWEKGRLDLTVESLVVSPRFSELLPEDDIQRARDRLSQFDAPKI</sequence>
<feature type="compositionally biased region" description="Basic and acidic residues" evidence="1">
    <location>
        <begin position="650"/>
        <end position="659"/>
    </location>
</feature>
<dbReference type="Pfam" id="PF03235">
    <property type="entry name" value="GmrSD_N"/>
    <property type="match status" value="1"/>
</dbReference>
<feature type="domain" description="GmrSD restriction endonucleases N-terminal" evidence="2">
    <location>
        <begin position="5"/>
        <end position="210"/>
    </location>
</feature>
<gene>
    <name evidence="3" type="ORF">GII31_01020</name>
</gene>
<proteinExistence type="predicted"/>
<reference evidence="3" key="1">
    <citation type="journal article" date="2021" name="Nat. Microbiol.">
        <title>Cocultivation of an ultrasmall environmental parasitic bacterium with lytic ability against bacteria associated with wastewater foams.</title>
        <authorList>
            <person name="Batinovic S."/>
            <person name="Rose J.J.A."/>
            <person name="Ratcliffe J."/>
            <person name="Seviour R.J."/>
            <person name="Petrovski S."/>
        </authorList>
    </citation>
    <scope>NUCLEOTIDE SEQUENCE</scope>
    <source>
        <strain evidence="3">CON9</strain>
    </source>
</reference>
<dbReference type="PANTHER" id="PTHR37292">
    <property type="entry name" value="VNG6097C"/>
    <property type="match status" value="1"/>
</dbReference>
<evidence type="ECO:0000313" key="3">
    <source>
        <dbReference type="EMBL" id="QHN33695.1"/>
    </source>
</evidence>
<protein>
    <submittedName>
        <fullName evidence="3">DUF262 domain-containing protein</fullName>
    </submittedName>
</protein>
<accession>A0ABX6IEI6</accession>
<dbReference type="PANTHER" id="PTHR37292:SF2">
    <property type="entry name" value="DUF262 DOMAIN-CONTAINING PROTEIN"/>
    <property type="match status" value="1"/>
</dbReference>
<evidence type="ECO:0000313" key="4">
    <source>
        <dbReference type="Proteomes" id="UP001059836"/>
    </source>
</evidence>
<name>A0ABX6IEI6_9ACTN</name>
<dbReference type="RefSeq" id="WP_213245972.1">
    <property type="nucleotide sequence ID" value="NZ_CP045806.1"/>
</dbReference>